<evidence type="ECO:0000256" key="1">
    <source>
        <dbReference type="SAM" id="Phobius"/>
    </source>
</evidence>
<dbReference type="Proteomes" id="UP000290637">
    <property type="component" value="Chromosome"/>
</dbReference>
<keyword evidence="1" id="KW-0812">Transmembrane</keyword>
<dbReference type="RefSeq" id="WP_130187558.1">
    <property type="nucleotide sequence ID" value="NZ_CP035913.1"/>
</dbReference>
<feature type="transmembrane region" description="Helical" evidence="1">
    <location>
        <begin position="150"/>
        <end position="171"/>
    </location>
</feature>
<evidence type="ECO:0000313" key="2">
    <source>
        <dbReference type="EMBL" id="QBE64440.1"/>
    </source>
</evidence>
<accession>A0A4P6KZD4</accession>
<feature type="transmembrane region" description="Helical" evidence="1">
    <location>
        <begin position="102"/>
        <end position="123"/>
    </location>
</feature>
<dbReference type="AlphaFoldDB" id="A0A4P6KZD4"/>
<proteinExistence type="predicted"/>
<gene>
    <name evidence="2" type="ORF">EWM63_16795</name>
</gene>
<dbReference type="InterPro" id="IPR010295">
    <property type="entry name" value="DUF898"/>
</dbReference>
<feature type="transmembrane region" description="Helical" evidence="1">
    <location>
        <begin position="33"/>
        <end position="53"/>
    </location>
</feature>
<sequence>MSSNHSGSAAVEQVEPQSREEGFAFTATGSEYFRIWIVNLLLTIVTLGIYSAWAKVRTNQYFYANTRLAGGGFEYHAKPGAILKGRIVAALLFGGYNLALQFSLTAGMAMLALVMAVMPWLVWKSLQFALYNSSYRGIRFGFGGSAKAAYFHYLLLPLLGVLSLGLLYPFVHQRIKRFQHTNSRYGNVPFAFDAPVRGFYKVYFGVVGMMLLAMIGSAIITFIVVISGVHKESWAVWVPFAVVYPFMLCVMFVAMAALQNLIWNHTYLGQHGFRSTMTMKGLASLYITNTLAIIFTLGMFIPFAVVRAAKYRLDCTSLVVNGSLDDITAGQRAEIGAIGEGAADLGGFDLAL</sequence>
<organism evidence="2 3">
    <name type="scientific">Pseudoduganella lutea</name>
    <dbReference type="NCBI Taxonomy" id="321985"/>
    <lineage>
        <taxon>Bacteria</taxon>
        <taxon>Pseudomonadati</taxon>
        <taxon>Pseudomonadota</taxon>
        <taxon>Betaproteobacteria</taxon>
        <taxon>Burkholderiales</taxon>
        <taxon>Oxalobacteraceae</taxon>
        <taxon>Telluria group</taxon>
        <taxon>Pseudoduganella</taxon>
    </lineage>
</organism>
<protein>
    <submittedName>
        <fullName evidence="2">DUF898 domain-containing protein</fullName>
    </submittedName>
</protein>
<feature type="transmembrane region" description="Helical" evidence="1">
    <location>
        <begin position="234"/>
        <end position="262"/>
    </location>
</feature>
<dbReference type="EMBL" id="CP035913">
    <property type="protein sequence ID" value="QBE64440.1"/>
    <property type="molecule type" value="Genomic_DNA"/>
</dbReference>
<feature type="transmembrane region" description="Helical" evidence="1">
    <location>
        <begin position="283"/>
        <end position="305"/>
    </location>
</feature>
<dbReference type="KEGG" id="plue:EWM63_16795"/>
<keyword evidence="1" id="KW-1133">Transmembrane helix</keyword>
<name>A0A4P6KZD4_9BURK</name>
<dbReference type="Pfam" id="PF05987">
    <property type="entry name" value="DUF898"/>
    <property type="match status" value="1"/>
</dbReference>
<evidence type="ECO:0000313" key="3">
    <source>
        <dbReference type="Proteomes" id="UP000290637"/>
    </source>
</evidence>
<reference evidence="2 3" key="1">
    <citation type="submission" date="2019-02" db="EMBL/GenBank/DDBJ databases">
        <title>Draft Genome Sequences of Six Type Strains of the Genus Massilia.</title>
        <authorList>
            <person name="Miess H."/>
            <person name="Frediansyhah A."/>
            <person name="Gross H."/>
        </authorList>
    </citation>
    <scope>NUCLEOTIDE SEQUENCE [LARGE SCALE GENOMIC DNA]</scope>
    <source>
        <strain evidence="2 3">DSM 17473</strain>
    </source>
</reference>
<keyword evidence="3" id="KW-1185">Reference proteome</keyword>
<dbReference type="OrthoDB" id="9765721at2"/>
<keyword evidence="1" id="KW-0472">Membrane</keyword>
<feature type="transmembrane region" description="Helical" evidence="1">
    <location>
        <begin position="202"/>
        <end position="228"/>
    </location>
</feature>